<reference evidence="2 3" key="1">
    <citation type="submission" date="2023-08" db="EMBL/GenBank/DDBJ databases">
        <title>A Necator americanus chromosomal reference genome.</title>
        <authorList>
            <person name="Ilik V."/>
            <person name="Petrzelkova K.J."/>
            <person name="Pardy F."/>
            <person name="Fuh T."/>
            <person name="Niatou-Singa F.S."/>
            <person name="Gouil Q."/>
            <person name="Baker L."/>
            <person name="Ritchie M.E."/>
            <person name="Jex A.R."/>
            <person name="Gazzola D."/>
            <person name="Li H."/>
            <person name="Toshio Fujiwara R."/>
            <person name="Zhan B."/>
            <person name="Aroian R.V."/>
            <person name="Pafco B."/>
            <person name="Schwarz E.M."/>
        </authorList>
    </citation>
    <scope>NUCLEOTIDE SEQUENCE [LARGE SCALE GENOMIC DNA]</scope>
    <source>
        <strain evidence="2 3">Aroian</strain>
        <tissue evidence="2">Whole animal</tissue>
    </source>
</reference>
<name>A0ABR1C8H0_NECAM</name>
<sequence length="105" mass="11452">MDFVLRLIATQVTAMPAATTAKVRSTTFDQLHWPKTRGDESAAADSVDRPRSPVGHNVCDPRATKVDATKLRNTAFERFDGVFGSMGRVRSIRAFGKCHEGGNMG</sequence>
<organism evidence="2 3">
    <name type="scientific">Necator americanus</name>
    <name type="common">Human hookworm</name>
    <dbReference type="NCBI Taxonomy" id="51031"/>
    <lineage>
        <taxon>Eukaryota</taxon>
        <taxon>Metazoa</taxon>
        <taxon>Ecdysozoa</taxon>
        <taxon>Nematoda</taxon>
        <taxon>Chromadorea</taxon>
        <taxon>Rhabditida</taxon>
        <taxon>Rhabditina</taxon>
        <taxon>Rhabditomorpha</taxon>
        <taxon>Strongyloidea</taxon>
        <taxon>Ancylostomatidae</taxon>
        <taxon>Bunostominae</taxon>
        <taxon>Necator</taxon>
    </lineage>
</organism>
<evidence type="ECO:0000313" key="3">
    <source>
        <dbReference type="Proteomes" id="UP001303046"/>
    </source>
</evidence>
<protein>
    <submittedName>
        <fullName evidence="2">Uncharacterized protein</fullName>
    </submittedName>
</protein>
<dbReference type="Proteomes" id="UP001303046">
    <property type="component" value="Unassembled WGS sequence"/>
</dbReference>
<feature type="compositionally biased region" description="Basic and acidic residues" evidence="1">
    <location>
        <begin position="36"/>
        <end position="51"/>
    </location>
</feature>
<evidence type="ECO:0000313" key="2">
    <source>
        <dbReference type="EMBL" id="KAK6733556.1"/>
    </source>
</evidence>
<accession>A0ABR1C8H0</accession>
<dbReference type="EMBL" id="JAVFWL010000002">
    <property type="protein sequence ID" value="KAK6733556.1"/>
    <property type="molecule type" value="Genomic_DNA"/>
</dbReference>
<proteinExistence type="predicted"/>
<gene>
    <name evidence="2" type="primary">Necator_chrII.g5147</name>
    <name evidence="2" type="ORF">RB195_017355</name>
</gene>
<evidence type="ECO:0000256" key="1">
    <source>
        <dbReference type="SAM" id="MobiDB-lite"/>
    </source>
</evidence>
<comment type="caution">
    <text evidence="2">The sequence shown here is derived from an EMBL/GenBank/DDBJ whole genome shotgun (WGS) entry which is preliminary data.</text>
</comment>
<keyword evidence="3" id="KW-1185">Reference proteome</keyword>
<feature type="region of interest" description="Disordered" evidence="1">
    <location>
        <begin position="33"/>
        <end position="60"/>
    </location>
</feature>